<dbReference type="Pfam" id="PF01352">
    <property type="entry name" value="KRAB"/>
    <property type="match status" value="1"/>
</dbReference>
<dbReference type="InterPro" id="IPR050169">
    <property type="entry name" value="Krueppel_C2H2_ZnF"/>
</dbReference>
<evidence type="ECO:0000313" key="5">
    <source>
        <dbReference type="RefSeq" id="XP_033780358.1"/>
    </source>
</evidence>
<feature type="region of interest" description="Disordered" evidence="1">
    <location>
        <begin position="323"/>
        <end position="344"/>
    </location>
</feature>
<dbReference type="SMART" id="SM00349">
    <property type="entry name" value="KRAB"/>
    <property type="match status" value="1"/>
</dbReference>
<organism evidence="3 5">
    <name type="scientific">Geotrypetes seraphini</name>
    <name type="common">Gaboon caecilian</name>
    <name type="synonym">Caecilia seraphini</name>
    <dbReference type="NCBI Taxonomy" id="260995"/>
    <lineage>
        <taxon>Eukaryota</taxon>
        <taxon>Metazoa</taxon>
        <taxon>Chordata</taxon>
        <taxon>Craniata</taxon>
        <taxon>Vertebrata</taxon>
        <taxon>Euteleostomi</taxon>
        <taxon>Amphibia</taxon>
        <taxon>Gymnophiona</taxon>
        <taxon>Geotrypetes</taxon>
    </lineage>
</organism>
<evidence type="ECO:0000313" key="3">
    <source>
        <dbReference type="Proteomes" id="UP000515159"/>
    </source>
</evidence>
<dbReference type="InterPro" id="IPR001909">
    <property type="entry name" value="KRAB"/>
</dbReference>
<protein>
    <submittedName>
        <fullName evidence="4 5">Zinc finger protein 777-like isoform X1</fullName>
    </submittedName>
</protein>
<dbReference type="KEGG" id="gsh:117350268"/>
<evidence type="ECO:0000256" key="1">
    <source>
        <dbReference type="SAM" id="MobiDB-lite"/>
    </source>
</evidence>
<sequence length="370" mass="42434">MSALVSEQASVTFNDVAAYFWEVEWDVLGEWQKELYKKVIKEIHSLLMSRGYSIVNPDVIFKIKKEDEKYFTQHCEWERKEKANDPSMGLPIVTSVFSMSIKQEEEDIAIMDLQESESTRETHPTVTNSSDVVPDILIRFKQEGFRIETPGCEERGNLPFTSPYEEWCETDGLSYSHDPPVKILKIEEPYVWGTLEEGEEDPDGKSDDGFGNNSERQIMWDGQLMEEWNQGDPTRDGLNLLAEHNGGIRCVTSPSMEERTQRGERPNSCTEQERTSNHCLNPVEPERLVEGERPFQSADTWGNVTANSQSLEQQQTVQCENKFTEKSSHTNVQDNKCTGSEGEKEIPKKTTLMSHKNLLMQKKTLKMFSL</sequence>
<dbReference type="AlphaFoldDB" id="A0A6P8PZV6"/>
<feature type="compositionally biased region" description="Basic and acidic residues" evidence="1">
    <location>
        <begin position="256"/>
        <end position="276"/>
    </location>
</feature>
<evidence type="ECO:0000313" key="4">
    <source>
        <dbReference type="RefSeq" id="XP_033780357.1"/>
    </source>
</evidence>
<dbReference type="PANTHER" id="PTHR23232:SF152">
    <property type="entry name" value="ZINC FINGER PROTEIN 182"/>
    <property type="match status" value="1"/>
</dbReference>
<dbReference type="Gene3D" id="6.10.140.140">
    <property type="match status" value="1"/>
</dbReference>
<feature type="domain" description="KRAB" evidence="2">
    <location>
        <begin position="11"/>
        <end position="82"/>
    </location>
</feature>
<feature type="compositionally biased region" description="Polar residues" evidence="1">
    <location>
        <begin position="329"/>
        <end position="338"/>
    </location>
</feature>
<dbReference type="GO" id="GO:0006355">
    <property type="term" value="P:regulation of DNA-templated transcription"/>
    <property type="evidence" value="ECO:0007669"/>
    <property type="project" value="InterPro"/>
</dbReference>
<dbReference type="RefSeq" id="XP_033780357.1">
    <property type="nucleotide sequence ID" value="XM_033924466.1"/>
</dbReference>
<keyword evidence="3" id="KW-1185">Reference proteome</keyword>
<feature type="region of interest" description="Disordered" evidence="1">
    <location>
        <begin position="255"/>
        <end position="276"/>
    </location>
</feature>
<dbReference type="OrthoDB" id="10386762at2759"/>
<accession>A0A6P8PZV6</accession>
<dbReference type="Proteomes" id="UP000515159">
    <property type="component" value="Chromosome 16"/>
</dbReference>
<dbReference type="InterPro" id="IPR036051">
    <property type="entry name" value="KRAB_dom_sf"/>
</dbReference>
<dbReference type="PANTHER" id="PTHR23232">
    <property type="entry name" value="KRAB DOMAIN C2H2 ZINC FINGER"/>
    <property type="match status" value="1"/>
</dbReference>
<feature type="region of interest" description="Disordered" evidence="1">
    <location>
        <begin position="196"/>
        <end position="215"/>
    </location>
</feature>
<reference evidence="4 5" key="1">
    <citation type="submission" date="2025-04" db="UniProtKB">
        <authorList>
            <consortium name="RefSeq"/>
        </authorList>
    </citation>
    <scope>IDENTIFICATION</scope>
</reference>
<dbReference type="SUPFAM" id="SSF109640">
    <property type="entry name" value="KRAB domain (Kruppel-associated box)"/>
    <property type="match status" value="1"/>
</dbReference>
<proteinExistence type="predicted"/>
<evidence type="ECO:0000259" key="2">
    <source>
        <dbReference type="PROSITE" id="PS50805"/>
    </source>
</evidence>
<dbReference type="PROSITE" id="PS50805">
    <property type="entry name" value="KRAB"/>
    <property type="match status" value="1"/>
</dbReference>
<dbReference type="CDD" id="cd07765">
    <property type="entry name" value="KRAB_A-box"/>
    <property type="match status" value="1"/>
</dbReference>
<dbReference type="GeneID" id="117350268"/>
<dbReference type="RefSeq" id="XP_033780358.1">
    <property type="nucleotide sequence ID" value="XM_033924467.1"/>
</dbReference>
<gene>
    <name evidence="4 5" type="primary">LOC117350268</name>
</gene>
<name>A0A6P8PZV6_GEOSA</name>